<accession>A0ABX0XJJ9</accession>
<proteinExistence type="predicted"/>
<evidence type="ECO:0000313" key="1">
    <source>
        <dbReference type="EMBL" id="NJC32971.1"/>
    </source>
</evidence>
<protein>
    <recommendedName>
        <fullName evidence="3">Transposase</fullName>
    </recommendedName>
</protein>
<name>A0ABX0XJJ9_9SPHN</name>
<dbReference type="EMBL" id="JAATJE010000001">
    <property type="protein sequence ID" value="NJC32971.1"/>
    <property type="molecule type" value="Genomic_DNA"/>
</dbReference>
<sequence length="307" mass="33178">MPRDITVDPAAAPISQEVLVDWLMRNPVDPRDDDAMTAAGAMLHRFGTNPDAVAQAAKSLLMDDDGRQDGRNRYGGQVLILHPGGPGWFLRAAIWPAADDLVVRASGTAPFFYGVAHDHNFSFLTTGHHGPGYWSDYWEHDGAGAAGLPGEAVALVPRGRDRLTPGRTMMYRAHRDVHRQLPPDSLSVSINIMFTDPLLPWRDQYRFDPEGGVITGLLGTSATETLVSIVAHIGGPDGQELATDFARTHPSARLRASAWLALADATPKLDLALELLDRGAGDPAAQVSRQCRAALEIMIRSGADRRG</sequence>
<dbReference type="Proteomes" id="UP000734218">
    <property type="component" value="Unassembled WGS sequence"/>
</dbReference>
<evidence type="ECO:0008006" key="3">
    <source>
        <dbReference type="Google" id="ProtNLM"/>
    </source>
</evidence>
<organism evidence="1 2">
    <name type="scientific">Sphingomonas jejuensis</name>
    <dbReference type="NCBI Taxonomy" id="904715"/>
    <lineage>
        <taxon>Bacteria</taxon>
        <taxon>Pseudomonadati</taxon>
        <taxon>Pseudomonadota</taxon>
        <taxon>Alphaproteobacteria</taxon>
        <taxon>Sphingomonadales</taxon>
        <taxon>Sphingomonadaceae</taxon>
        <taxon>Sphingomonas</taxon>
    </lineage>
</organism>
<evidence type="ECO:0000313" key="2">
    <source>
        <dbReference type="Proteomes" id="UP000734218"/>
    </source>
</evidence>
<comment type="caution">
    <text evidence="1">The sequence shown here is derived from an EMBL/GenBank/DDBJ whole genome shotgun (WGS) entry which is preliminary data.</text>
</comment>
<dbReference type="RefSeq" id="WP_167952554.1">
    <property type="nucleotide sequence ID" value="NZ_JAATJE010000001.1"/>
</dbReference>
<gene>
    <name evidence="1" type="ORF">GGR88_000445</name>
</gene>
<reference evidence="1 2" key="1">
    <citation type="submission" date="2020-03" db="EMBL/GenBank/DDBJ databases">
        <title>Genomic Encyclopedia of Type Strains, Phase IV (KMG-IV): sequencing the most valuable type-strain genomes for metagenomic binning, comparative biology and taxonomic classification.</title>
        <authorList>
            <person name="Goeker M."/>
        </authorList>
    </citation>
    <scope>NUCLEOTIDE SEQUENCE [LARGE SCALE GENOMIC DNA]</scope>
    <source>
        <strain evidence="1 2">DSM 27651</strain>
    </source>
</reference>
<keyword evidence="2" id="KW-1185">Reference proteome</keyword>